<dbReference type="AlphaFoldDB" id="A0A839F0I5"/>
<protein>
    <recommendedName>
        <fullName evidence="4">DUF998 domain-containing protein</fullName>
    </recommendedName>
</protein>
<gene>
    <name evidence="2" type="ORF">FHW12_000821</name>
</gene>
<comment type="caution">
    <text evidence="2">The sequence shown here is derived from an EMBL/GenBank/DDBJ whole genome shotgun (WGS) entry which is preliminary data.</text>
</comment>
<organism evidence="2 3">
    <name type="scientific">Dokdonella fugitiva</name>
    <dbReference type="NCBI Taxonomy" id="328517"/>
    <lineage>
        <taxon>Bacteria</taxon>
        <taxon>Pseudomonadati</taxon>
        <taxon>Pseudomonadota</taxon>
        <taxon>Gammaproteobacteria</taxon>
        <taxon>Lysobacterales</taxon>
        <taxon>Rhodanobacteraceae</taxon>
        <taxon>Dokdonella</taxon>
    </lineage>
</organism>
<feature type="transmembrane region" description="Helical" evidence="1">
    <location>
        <begin position="179"/>
        <end position="198"/>
    </location>
</feature>
<sequence length="213" mass="22649">MPIAPHRHDRAARLGTIAFGGVLAFALVCFVVQFARGDLDWTTAPLSFYLVGAYGPVVKAAYVVLGAALVALGFGFRTARVPERARIAPALFALGGFALVVTAFAESATRSGTASLEARIHGFAAMTAFLSVTLAMLWQSLRLRRDVDWRARFPTALPLAVLAFLALLAHAVLRVGPRGVSQKAVIVLILAWLAIGAWRLRTAPTRSASVNAA</sequence>
<keyword evidence="1" id="KW-0472">Membrane</keyword>
<reference evidence="2 3" key="1">
    <citation type="submission" date="2020-07" db="EMBL/GenBank/DDBJ databases">
        <title>Genomic Encyclopedia of Type Strains, Phase IV (KMG-V): Genome sequencing to study the core and pangenomes of soil and plant-associated prokaryotes.</title>
        <authorList>
            <person name="Whitman W."/>
        </authorList>
    </citation>
    <scope>NUCLEOTIDE SEQUENCE [LARGE SCALE GENOMIC DNA]</scope>
    <source>
        <strain evidence="2 3">RH2WT43</strain>
    </source>
</reference>
<evidence type="ECO:0000313" key="2">
    <source>
        <dbReference type="EMBL" id="MBA8886630.1"/>
    </source>
</evidence>
<feature type="transmembrane region" description="Helical" evidence="1">
    <location>
        <begin position="153"/>
        <end position="173"/>
    </location>
</feature>
<proteinExistence type="predicted"/>
<accession>A0A839F0I5</accession>
<dbReference type="Proteomes" id="UP000550401">
    <property type="component" value="Unassembled WGS sequence"/>
</dbReference>
<dbReference type="InterPro" id="IPR009339">
    <property type="entry name" value="DUF998"/>
</dbReference>
<dbReference type="Pfam" id="PF06197">
    <property type="entry name" value="DUF998"/>
    <property type="match status" value="1"/>
</dbReference>
<evidence type="ECO:0008006" key="4">
    <source>
        <dbReference type="Google" id="ProtNLM"/>
    </source>
</evidence>
<feature type="transmembrane region" description="Helical" evidence="1">
    <location>
        <begin position="12"/>
        <end position="35"/>
    </location>
</feature>
<dbReference type="RefSeq" id="WP_182529694.1">
    <property type="nucleotide sequence ID" value="NZ_JACGXL010000001.1"/>
</dbReference>
<keyword evidence="3" id="KW-1185">Reference proteome</keyword>
<feature type="transmembrane region" description="Helical" evidence="1">
    <location>
        <begin position="120"/>
        <end position="141"/>
    </location>
</feature>
<feature type="transmembrane region" description="Helical" evidence="1">
    <location>
        <begin position="47"/>
        <end position="75"/>
    </location>
</feature>
<evidence type="ECO:0000256" key="1">
    <source>
        <dbReference type="SAM" id="Phobius"/>
    </source>
</evidence>
<feature type="transmembrane region" description="Helical" evidence="1">
    <location>
        <begin position="87"/>
        <end position="105"/>
    </location>
</feature>
<keyword evidence="1" id="KW-0812">Transmembrane</keyword>
<dbReference type="EMBL" id="JACGXL010000001">
    <property type="protein sequence ID" value="MBA8886630.1"/>
    <property type="molecule type" value="Genomic_DNA"/>
</dbReference>
<evidence type="ECO:0000313" key="3">
    <source>
        <dbReference type="Proteomes" id="UP000550401"/>
    </source>
</evidence>
<keyword evidence="1" id="KW-1133">Transmembrane helix</keyword>
<name>A0A839F0I5_9GAMM</name>